<name>A2FAB5_TRIV3</name>
<dbReference type="EMBL" id="DS113686">
    <property type="protein sequence ID" value="EAX98132.1"/>
    <property type="molecule type" value="Genomic_DNA"/>
</dbReference>
<feature type="transmembrane region" description="Helical" evidence="1">
    <location>
        <begin position="141"/>
        <end position="160"/>
    </location>
</feature>
<dbReference type="VEuPathDB" id="TrichDB:TVAGG3_0916650"/>
<dbReference type="VEuPathDB" id="TrichDB:TVAG_332420"/>
<evidence type="ECO:0000313" key="2">
    <source>
        <dbReference type="EMBL" id="EAX98132.1"/>
    </source>
</evidence>
<dbReference type="InParanoid" id="A2FAB5"/>
<reference evidence="2" key="2">
    <citation type="journal article" date="2007" name="Science">
        <title>Draft genome sequence of the sexually transmitted pathogen Trichomonas vaginalis.</title>
        <authorList>
            <person name="Carlton J.M."/>
            <person name="Hirt R.P."/>
            <person name="Silva J.C."/>
            <person name="Delcher A.L."/>
            <person name="Schatz M."/>
            <person name="Zhao Q."/>
            <person name="Wortman J.R."/>
            <person name="Bidwell S.L."/>
            <person name="Alsmark U.C.M."/>
            <person name="Besteiro S."/>
            <person name="Sicheritz-Ponten T."/>
            <person name="Noel C.J."/>
            <person name="Dacks J.B."/>
            <person name="Foster P.G."/>
            <person name="Simillion C."/>
            <person name="Van de Peer Y."/>
            <person name="Miranda-Saavedra D."/>
            <person name="Barton G.J."/>
            <person name="Westrop G.D."/>
            <person name="Mueller S."/>
            <person name="Dessi D."/>
            <person name="Fiori P.L."/>
            <person name="Ren Q."/>
            <person name="Paulsen I."/>
            <person name="Zhang H."/>
            <person name="Bastida-Corcuera F.D."/>
            <person name="Simoes-Barbosa A."/>
            <person name="Brown M.T."/>
            <person name="Hayes R.D."/>
            <person name="Mukherjee M."/>
            <person name="Okumura C.Y."/>
            <person name="Schneider R."/>
            <person name="Smith A.J."/>
            <person name="Vanacova S."/>
            <person name="Villalvazo M."/>
            <person name="Haas B.J."/>
            <person name="Pertea M."/>
            <person name="Feldblyum T.V."/>
            <person name="Utterback T.R."/>
            <person name="Shu C.L."/>
            <person name="Osoegawa K."/>
            <person name="de Jong P.J."/>
            <person name="Hrdy I."/>
            <person name="Horvathova L."/>
            <person name="Zubacova Z."/>
            <person name="Dolezal P."/>
            <person name="Malik S.B."/>
            <person name="Logsdon J.M. Jr."/>
            <person name="Henze K."/>
            <person name="Gupta A."/>
            <person name="Wang C.C."/>
            <person name="Dunne R.L."/>
            <person name="Upcroft J.A."/>
            <person name="Upcroft P."/>
            <person name="White O."/>
            <person name="Salzberg S.L."/>
            <person name="Tang P."/>
            <person name="Chiu C.-H."/>
            <person name="Lee Y.-S."/>
            <person name="Embley T.M."/>
            <person name="Coombs G.H."/>
            <person name="Mottram J.C."/>
            <person name="Tachezy J."/>
            <person name="Fraser-Liggett C.M."/>
            <person name="Johnson P.J."/>
        </authorList>
    </citation>
    <scope>NUCLEOTIDE SEQUENCE [LARGE SCALE GENOMIC DNA]</scope>
    <source>
        <strain evidence="2">G3</strain>
    </source>
</reference>
<evidence type="ECO:0000313" key="3">
    <source>
        <dbReference type="Proteomes" id="UP000001542"/>
    </source>
</evidence>
<protein>
    <submittedName>
        <fullName evidence="2">Uncharacterized protein</fullName>
    </submittedName>
</protein>
<keyword evidence="3" id="KW-1185">Reference proteome</keyword>
<dbReference type="Proteomes" id="UP000001542">
    <property type="component" value="Unassembled WGS sequence"/>
</dbReference>
<keyword evidence="1" id="KW-0472">Membrane</keyword>
<dbReference type="AlphaFoldDB" id="A2FAB5"/>
<evidence type="ECO:0000256" key="1">
    <source>
        <dbReference type="SAM" id="Phobius"/>
    </source>
</evidence>
<feature type="transmembrane region" description="Helical" evidence="1">
    <location>
        <begin position="89"/>
        <end position="106"/>
    </location>
</feature>
<feature type="transmembrane region" description="Helical" evidence="1">
    <location>
        <begin position="112"/>
        <end position="129"/>
    </location>
</feature>
<keyword evidence="1" id="KW-1133">Transmembrane helix</keyword>
<reference evidence="2" key="1">
    <citation type="submission" date="2006-10" db="EMBL/GenBank/DDBJ databases">
        <authorList>
            <person name="Amadeo P."/>
            <person name="Zhao Q."/>
            <person name="Wortman J."/>
            <person name="Fraser-Liggett C."/>
            <person name="Carlton J."/>
        </authorList>
    </citation>
    <scope>NUCLEOTIDE SEQUENCE</scope>
    <source>
        <strain evidence="2">G3</strain>
    </source>
</reference>
<proteinExistence type="predicted"/>
<dbReference type="RefSeq" id="XP_001311062.1">
    <property type="nucleotide sequence ID" value="XM_001311061.1"/>
</dbReference>
<feature type="transmembrane region" description="Helical" evidence="1">
    <location>
        <begin position="6"/>
        <end position="27"/>
    </location>
</feature>
<organism evidence="2 3">
    <name type="scientific">Trichomonas vaginalis (strain ATCC PRA-98 / G3)</name>
    <dbReference type="NCBI Taxonomy" id="412133"/>
    <lineage>
        <taxon>Eukaryota</taxon>
        <taxon>Metamonada</taxon>
        <taxon>Parabasalia</taxon>
        <taxon>Trichomonadida</taxon>
        <taxon>Trichomonadidae</taxon>
        <taxon>Trichomonas</taxon>
    </lineage>
</organism>
<gene>
    <name evidence="2" type="ORF">TVAG_332420</name>
</gene>
<dbReference type="KEGG" id="tva:4755925"/>
<sequence>MFVPSWLRTILFVPLFIFLGVLAWDYVDDTPVCPIRLVEPISLYIVQHYLTGEGLYSNARSIRDAVIISPDYGQLFLTTSASDTKKTQIYIILSLGSLIALAFLAIPTQVNSVIGNFIMILVTTAFVLNSIQVRNKQLEDLLWPVYLNFISAIVGMFAAIL</sequence>
<keyword evidence="1" id="KW-0812">Transmembrane</keyword>
<accession>A2FAB5</accession>